<feature type="domain" description="Mediator complex subunit 16 C-terminal" evidence="1">
    <location>
        <begin position="507"/>
        <end position="567"/>
    </location>
</feature>
<evidence type="ECO:0000313" key="3">
    <source>
        <dbReference type="Proteomes" id="UP000717328"/>
    </source>
</evidence>
<gene>
    <name evidence="2" type="ORF">H0H81_010945</name>
</gene>
<dbReference type="EMBL" id="JABCKI010006070">
    <property type="protein sequence ID" value="KAG5635533.1"/>
    <property type="molecule type" value="Genomic_DNA"/>
</dbReference>
<sequence>MKSDLADDAKHRLTPDVQVMEWEQWGEEAAIDICEVQLHFNGVFLGVVVEPLPPILDGGPTLVDLEFISIPPPYLDFQKSPASPPKCSNERVQFCLASSYLQFEDYTNAPKSELVVHTFGRQQPSSGSSISKQTWKVYKNATRSFSPAVLTFISPCTTPSPSPIIYAGIVDTSGVIPGSSSKPKKVTVGSIRALRLFDLTDNEDYETSPIFYELARAGQDRKIIPQLSIQLATSIISGRPATDITHALSLSSIPFTDVVDTLYHTNHMLDDSENDFSHSRTLNLLGEAMAVYKQRFLSIKGGDNDQLRARWKTAHDICSIAACSRAFEDCQEGDVYDLEQVLKQCVLSCDLNIEEKESAETDAHESVPPLDAPILLHLAHPFALNNLMTALSHVHKYRLYVGSLSARGETAQIARDVLIDLVDSSGIDLAALHATLVPMLDEMQSLDRDGCGRALISCKPVQNMRPHLSKLIRKITQPSIFSKPILFIKPYDLVDGFGRTVATPKQSVSKDVVTKRALVGANVTMTCLRCGGETTLASDVGASGNAVRWRAWERIWALQCICGGNWRSSSK</sequence>
<name>A0A9P7K3M0_9AGAR</name>
<protein>
    <recommendedName>
        <fullName evidence="1">Mediator complex subunit 16 C-terminal domain-containing protein</fullName>
    </recommendedName>
</protein>
<dbReference type="Proteomes" id="UP000717328">
    <property type="component" value="Unassembled WGS sequence"/>
</dbReference>
<evidence type="ECO:0000259" key="1">
    <source>
        <dbReference type="Pfam" id="PF20719"/>
    </source>
</evidence>
<dbReference type="OrthoDB" id="2535907at2759"/>
<proteinExistence type="predicted"/>
<comment type="caution">
    <text evidence="2">The sequence shown here is derived from an EMBL/GenBank/DDBJ whole genome shotgun (WGS) entry which is preliminary data.</text>
</comment>
<reference evidence="2" key="2">
    <citation type="submission" date="2021-10" db="EMBL/GenBank/DDBJ databases">
        <title>Phylogenomics reveals ancestral predisposition of the termite-cultivated fungus Termitomyces towards a domesticated lifestyle.</title>
        <authorList>
            <person name="Auxier B."/>
            <person name="Grum-Grzhimaylo A."/>
            <person name="Cardenas M.E."/>
            <person name="Lodge J.D."/>
            <person name="Laessoe T."/>
            <person name="Pedersen O."/>
            <person name="Smith M.E."/>
            <person name="Kuyper T.W."/>
            <person name="Franco-Molano E.A."/>
            <person name="Baroni T.J."/>
            <person name="Aanen D.K."/>
        </authorList>
    </citation>
    <scope>NUCLEOTIDE SEQUENCE</scope>
    <source>
        <strain evidence="2">D49</strain>
    </source>
</reference>
<organism evidence="2 3">
    <name type="scientific">Sphagnurus paluster</name>
    <dbReference type="NCBI Taxonomy" id="117069"/>
    <lineage>
        <taxon>Eukaryota</taxon>
        <taxon>Fungi</taxon>
        <taxon>Dikarya</taxon>
        <taxon>Basidiomycota</taxon>
        <taxon>Agaricomycotina</taxon>
        <taxon>Agaricomycetes</taxon>
        <taxon>Agaricomycetidae</taxon>
        <taxon>Agaricales</taxon>
        <taxon>Tricholomatineae</taxon>
        <taxon>Lyophyllaceae</taxon>
        <taxon>Sphagnurus</taxon>
    </lineage>
</organism>
<evidence type="ECO:0000313" key="2">
    <source>
        <dbReference type="EMBL" id="KAG5635533.1"/>
    </source>
</evidence>
<accession>A0A9P7K3M0</accession>
<dbReference type="Pfam" id="PF20719">
    <property type="entry name" value="Med16_C"/>
    <property type="match status" value="1"/>
</dbReference>
<keyword evidence="3" id="KW-1185">Reference proteome</keyword>
<reference evidence="2" key="1">
    <citation type="submission" date="2021-02" db="EMBL/GenBank/DDBJ databases">
        <authorList>
            <person name="Nieuwenhuis M."/>
            <person name="Van De Peppel L.J.J."/>
        </authorList>
    </citation>
    <scope>NUCLEOTIDE SEQUENCE</scope>
    <source>
        <strain evidence="2">D49</strain>
    </source>
</reference>
<dbReference type="InterPro" id="IPR048339">
    <property type="entry name" value="Mediator_Med16_C"/>
</dbReference>
<dbReference type="AlphaFoldDB" id="A0A9P7K3M0"/>